<sequence length="142" mass="15418">MNASGTAQTPNQPTGPSFAHLQPSSDNDRLLAALGYIFWIVVPAIVLLTDLRRSVFAYVHALQGLVFGGASILFLILYTCVTTVLSAIVPPLACILWLGYLLPLALGIYYAYRAYTIGQTEFPLLSDVTRSLFRQQLAGILG</sequence>
<accession>A0A7C2B4W6</accession>
<reference evidence="1" key="1">
    <citation type="journal article" date="2020" name="mSystems">
        <title>Genome- and Community-Level Interaction Insights into Carbon Utilization and Element Cycling Functions of Hydrothermarchaeota in Hydrothermal Sediment.</title>
        <authorList>
            <person name="Zhou Z."/>
            <person name="Liu Y."/>
            <person name="Xu W."/>
            <person name="Pan J."/>
            <person name="Luo Z.H."/>
            <person name="Li M."/>
        </authorList>
    </citation>
    <scope>NUCLEOTIDE SEQUENCE [LARGE SCALE GENOMIC DNA]</scope>
    <source>
        <strain evidence="1">SpSt-222</strain>
    </source>
</reference>
<comment type="caution">
    <text evidence="1">The sequence shown here is derived from an EMBL/GenBank/DDBJ whole genome shotgun (WGS) entry which is preliminary data.</text>
</comment>
<evidence type="ECO:0008006" key="2">
    <source>
        <dbReference type="Google" id="ProtNLM"/>
    </source>
</evidence>
<dbReference type="EMBL" id="DSJL01000011">
    <property type="protein sequence ID" value="HEF65284.1"/>
    <property type="molecule type" value="Genomic_DNA"/>
</dbReference>
<evidence type="ECO:0000313" key="1">
    <source>
        <dbReference type="EMBL" id="HEF65284.1"/>
    </source>
</evidence>
<dbReference type="AlphaFoldDB" id="A0A7C2B4W6"/>
<protein>
    <recommendedName>
        <fullName evidence="2">DUF4870 domain-containing protein</fullName>
    </recommendedName>
</protein>
<organism evidence="1">
    <name type="scientific">Thermomicrobium roseum</name>
    <dbReference type="NCBI Taxonomy" id="500"/>
    <lineage>
        <taxon>Bacteria</taxon>
        <taxon>Pseudomonadati</taxon>
        <taxon>Thermomicrobiota</taxon>
        <taxon>Thermomicrobia</taxon>
        <taxon>Thermomicrobiales</taxon>
        <taxon>Thermomicrobiaceae</taxon>
        <taxon>Thermomicrobium</taxon>
    </lineage>
</organism>
<name>A0A7C2B4W6_THERO</name>
<gene>
    <name evidence="1" type="ORF">ENP47_06780</name>
</gene>
<proteinExistence type="predicted"/>